<dbReference type="PROSITE" id="PS51194">
    <property type="entry name" value="HELICASE_CTER"/>
    <property type="match status" value="1"/>
</dbReference>
<dbReference type="InterPro" id="IPR049730">
    <property type="entry name" value="SNF2/RAD54-like_C"/>
</dbReference>
<dbReference type="PANTHER" id="PTHR36498">
    <property type="entry name" value="TATA-BINDING PROTEIN-ASSOCIATED FACTOR 172"/>
    <property type="match status" value="1"/>
</dbReference>
<accession>A0A8S1KJY0</accession>
<dbReference type="Proteomes" id="UP000688137">
    <property type="component" value="Unassembled WGS sequence"/>
</dbReference>
<feature type="region of interest" description="Disordered" evidence="2">
    <location>
        <begin position="212"/>
        <end position="252"/>
    </location>
</feature>
<dbReference type="GO" id="GO:0005524">
    <property type="term" value="F:ATP binding"/>
    <property type="evidence" value="ECO:0007669"/>
    <property type="project" value="InterPro"/>
</dbReference>
<evidence type="ECO:0000256" key="1">
    <source>
        <dbReference type="ARBA" id="ARBA00022801"/>
    </source>
</evidence>
<dbReference type="InterPro" id="IPR044972">
    <property type="entry name" value="Mot1"/>
</dbReference>
<dbReference type="GO" id="GO:0003677">
    <property type="term" value="F:DNA binding"/>
    <property type="evidence" value="ECO:0007669"/>
    <property type="project" value="InterPro"/>
</dbReference>
<dbReference type="PANTHER" id="PTHR36498:SF1">
    <property type="entry name" value="TATA-BINDING PROTEIN-ASSOCIATED FACTOR 172"/>
    <property type="match status" value="1"/>
</dbReference>
<sequence>MEDKINKLFALFSDFKNQQLFSLALAQIVNVYNDYPACLYQILRKTNKLIYSRVQDPRLRLEHSQIAAAIIERTYKIYNERLEEYLLSSSNDSIPENLFHFEPILDQQIDDTMQQEQIRDYEEIKSNIKLKSQQIDFIHLINDGSAILGKDMKYLKRSQENKNQKLDDETLDIKQEEIMRLMGLSGNFNLSNITRLLEFMQGDAEIPIDMHTSSEEMVDSSSDDDAVGQYKRKNKTKGKQPETNLKKKPSVQKKNQSTKYCVINPFNVIYNRAVYELMNHKWQERHASALVLKSIVRQKGFLNLGFSYLIKGDEKEINGVLRASLIEYISDKNGQLNKLEYLLTRCCVLIVMDRFADYFGSQTIMIVREAACQTAITLLTDRNYNTNIWMHYPDSFMKFVLLLKDFIEEGQRVQIYEVSQSALFLVKGLLKDHLQVIFDNFSEMLLQVGQRDNEDEILELLADIWKEFLQLGLNQKYFNTVYSITMEQLKKQDDISFAGKSIFQFLSALFQTGFRIQKQFQGEIEILKKFFFHRIIEVKESFYKYLLAFSKQQTQKQNDSRTINFMKIIFQTGVFEEKFETFQTLMNILEQLSKHLEEEQLYEFMQFVHNFSTDHQFKKYFYLFDGMKRESIEIHYPNLAQQTQNPIDNQTYRMIKTAYLIKDINYYHQITVDLDPINFIYTFKNYINNEKGLNIEVDSTRQNGCCFDDLDLKIQVSMQQLNMLLKSYMQIEKEQEYLAIIQGFVKIYGDFAIAPAHSPKLRQLYPVILNQLKQLSQIDYEMDQESIQKLQDTTSDLVQSLQSFTKLSNELNLNFKVLTSDHTESLIQRIKIDKFHLIQDIASERLAKQMQLNPNCCDLTSLYVKQSTQQSVQYILSQKNELKRKDYGRKRLIWHLLKNQIDFQSWHLFFERLFVQQLNYIPNDLRFNQTLITQKSKLTIKVEDLKYNLWGIGLIQNAYSLFLQNPEHPDFDKWAQYLLSKLLNYLPVLSNISDDDNNKIILDDLKGGILLEFDQTFKKVVVLKNNLLKLCAKFIHFLLVSKNISVFDQVIIQINQLLKRNENGMYEILNIILKEYPISLAPISGFLTLKAIKKLTAKDANTAQAASKLFGFLVPILTIMDVPYSPISPSLIHKFQKAKEFQLGFGKMTKVDYKVEGGIKDRSILRDYQWDGIRWLGFLIKYNLHAALCDDMGLGKTIQTLVVLANEVFKRKNENLISLVVAPSTVVDHWYAETKKYISNAVLKPHIYDGVFSGNLIMVSYNQLLKLNQNFLNQEFYFLILDEAHILKNSKNKTSKVIRSLKAKHKIVLSGTPVQNHLLELWSLFDILLPNYLGDEEYFKKNFAKAFHTNIFSLTEDEILFDEQQIKTLRLLHKKVLPFIMRRTKQDVLPQLPAKIIGDYYCTLSEPLQSQIYQILESNSFSTDIEQQITKTQGEQKNKVCESVLKLLHKLRQALDHPILVRSVILPNKRPKKKVKTENIEMLAEQEINQLLDKQEKPDSYSHSGKMIALKDILQQLGFQSTDDAPQQQAQGDQITIYTNFNKVLVFSRFRAALQLIAEQLLKTQFPGLQYLILDGSVPQAQRYPLVTKFNEDPDIRVLLLTTQVGGLGLNLSSANIVIMFDHDYNPVNDQQAMDRAHRIGQKNVVQVFRLIVKDTLEEKIMGIQRFKSAISKAIVNSDNASLKQMEKTDLLSMLESTAQGNNKDKNTEEEQIEKLSGPYSKILGQLKLDLLEQLNFDKEY</sequence>
<feature type="compositionally biased region" description="Acidic residues" evidence="2">
    <location>
        <begin position="216"/>
        <end position="226"/>
    </location>
</feature>
<dbReference type="PROSITE" id="PS51192">
    <property type="entry name" value="HELICASE_ATP_BIND_1"/>
    <property type="match status" value="1"/>
</dbReference>
<organism evidence="5 6">
    <name type="scientific">Paramecium primaurelia</name>
    <dbReference type="NCBI Taxonomy" id="5886"/>
    <lineage>
        <taxon>Eukaryota</taxon>
        <taxon>Sar</taxon>
        <taxon>Alveolata</taxon>
        <taxon>Ciliophora</taxon>
        <taxon>Intramacronucleata</taxon>
        <taxon>Oligohymenophorea</taxon>
        <taxon>Peniculida</taxon>
        <taxon>Parameciidae</taxon>
        <taxon>Paramecium</taxon>
    </lineage>
</organism>
<evidence type="ECO:0000313" key="5">
    <source>
        <dbReference type="EMBL" id="CAD8054473.1"/>
    </source>
</evidence>
<dbReference type="OMA" id="QNPIDNQ"/>
<feature type="domain" description="Helicase ATP-binding" evidence="3">
    <location>
        <begin position="1177"/>
        <end position="1331"/>
    </location>
</feature>
<feature type="domain" description="Helicase C-terminal" evidence="4">
    <location>
        <begin position="1531"/>
        <end position="1687"/>
    </location>
</feature>
<dbReference type="GO" id="GO:0017025">
    <property type="term" value="F:TBP-class protein binding"/>
    <property type="evidence" value="ECO:0007669"/>
    <property type="project" value="InterPro"/>
</dbReference>
<evidence type="ECO:0000259" key="3">
    <source>
        <dbReference type="PROSITE" id="PS51192"/>
    </source>
</evidence>
<dbReference type="Pfam" id="PF00271">
    <property type="entry name" value="Helicase_C"/>
    <property type="match status" value="1"/>
</dbReference>
<dbReference type="InterPro" id="IPR014001">
    <property type="entry name" value="Helicase_ATP-bd"/>
</dbReference>
<reference evidence="5" key="1">
    <citation type="submission" date="2021-01" db="EMBL/GenBank/DDBJ databases">
        <authorList>
            <consortium name="Genoscope - CEA"/>
            <person name="William W."/>
        </authorList>
    </citation>
    <scope>NUCLEOTIDE SEQUENCE</scope>
</reference>
<evidence type="ECO:0000256" key="2">
    <source>
        <dbReference type="SAM" id="MobiDB-lite"/>
    </source>
</evidence>
<dbReference type="SMART" id="SM00490">
    <property type="entry name" value="HELICc"/>
    <property type="match status" value="1"/>
</dbReference>
<dbReference type="SMART" id="SM00487">
    <property type="entry name" value="DEXDc"/>
    <property type="match status" value="1"/>
</dbReference>
<dbReference type="Pfam" id="PF00176">
    <property type="entry name" value="SNF2-rel_dom"/>
    <property type="match status" value="1"/>
</dbReference>
<protein>
    <submittedName>
        <fullName evidence="5">Uncharacterized protein</fullName>
    </submittedName>
</protein>
<dbReference type="InterPro" id="IPR001650">
    <property type="entry name" value="Helicase_C-like"/>
</dbReference>
<gene>
    <name evidence="5" type="ORF">PPRIM_AZ9-3.1.T0220047</name>
</gene>
<proteinExistence type="predicted"/>
<dbReference type="GO" id="GO:0016887">
    <property type="term" value="F:ATP hydrolysis activity"/>
    <property type="evidence" value="ECO:0007669"/>
    <property type="project" value="InterPro"/>
</dbReference>
<comment type="caution">
    <text evidence="5">The sequence shown here is derived from an EMBL/GenBank/DDBJ whole genome shotgun (WGS) entry which is preliminary data.</text>
</comment>
<dbReference type="InterPro" id="IPR000330">
    <property type="entry name" value="SNF2_N"/>
</dbReference>
<dbReference type="CDD" id="cd18793">
    <property type="entry name" value="SF2_C_SNF"/>
    <property type="match status" value="1"/>
</dbReference>
<name>A0A8S1KJY0_PARPR</name>
<evidence type="ECO:0000313" key="6">
    <source>
        <dbReference type="Proteomes" id="UP000688137"/>
    </source>
</evidence>
<keyword evidence="6" id="KW-1185">Reference proteome</keyword>
<evidence type="ECO:0000259" key="4">
    <source>
        <dbReference type="PROSITE" id="PS51194"/>
    </source>
</evidence>
<keyword evidence="1" id="KW-0378">Hydrolase</keyword>
<dbReference type="EMBL" id="CAJJDM010000020">
    <property type="protein sequence ID" value="CAD8054473.1"/>
    <property type="molecule type" value="Genomic_DNA"/>
</dbReference>
<dbReference type="FunFam" id="3.40.50.10810:FF:000090">
    <property type="entry name" value="Similarity to HELICASE MOT1"/>
    <property type="match status" value="1"/>
</dbReference>
<dbReference type="FunFam" id="3.40.50.300:FF:001793">
    <property type="entry name" value="TATA-binding protein-associated factor"/>
    <property type="match status" value="1"/>
</dbReference>